<dbReference type="PANTHER" id="PTHR30469">
    <property type="entry name" value="MULTIDRUG RESISTANCE PROTEIN MDTA"/>
    <property type="match status" value="1"/>
</dbReference>
<protein>
    <submittedName>
        <fullName evidence="7">Putative Co/Zn/Cd efflux system membrane fusion protein</fullName>
    </submittedName>
</protein>
<dbReference type="AlphaFoldDB" id="A0A0P0RGK8"/>
<dbReference type="GO" id="GO:0015562">
    <property type="term" value="F:efflux transmembrane transporter activity"/>
    <property type="evidence" value="ECO:0007669"/>
    <property type="project" value="TreeGrafter"/>
</dbReference>
<organism evidence="7 8">
    <name type="scientific">Paraburkholderia caribensis MBA4</name>
    <dbReference type="NCBI Taxonomy" id="1323664"/>
    <lineage>
        <taxon>Bacteria</taxon>
        <taxon>Pseudomonadati</taxon>
        <taxon>Pseudomonadota</taxon>
        <taxon>Betaproteobacteria</taxon>
        <taxon>Burkholderiales</taxon>
        <taxon>Burkholderiaceae</taxon>
        <taxon>Paraburkholderia</taxon>
    </lineage>
</organism>
<dbReference type="RefSeq" id="WP_051454094.1">
    <property type="nucleotide sequence ID" value="NZ_CP012747.1"/>
</dbReference>
<feature type="domain" description="Multidrug resistance protein MdtA-like C-terminal permuted SH3" evidence="6">
    <location>
        <begin position="278"/>
        <end position="340"/>
    </location>
</feature>
<evidence type="ECO:0000259" key="5">
    <source>
        <dbReference type="Pfam" id="PF25954"/>
    </source>
</evidence>
<proteinExistence type="inferred from homology"/>
<evidence type="ECO:0000256" key="1">
    <source>
        <dbReference type="ARBA" id="ARBA00004196"/>
    </source>
</evidence>
<dbReference type="GO" id="GO:1990281">
    <property type="term" value="C:efflux pump complex"/>
    <property type="evidence" value="ECO:0007669"/>
    <property type="project" value="TreeGrafter"/>
</dbReference>
<evidence type="ECO:0000313" key="7">
    <source>
        <dbReference type="EMBL" id="ALL67617.1"/>
    </source>
</evidence>
<feature type="domain" description="CusB-like beta-barrel" evidence="5">
    <location>
        <begin position="200"/>
        <end position="271"/>
    </location>
</feature>
<dbReference type="Proteomes" id="UP000019146">
    <property type="component" value="Chromosome 2"/>
</dbReference>
<dbReference type="InterPro" id="IPR058625">
    <property type="entry name" value="MdtA-like_BSH"/>
</dbReference>
<gene>
    <name evidence="7" type="ORF">K788_0007641</name>
</gene>
<dbReference type="Pfam" id="PF25917">
    <property type="entry name" value="BSH_RND"/>
    <property type="match status" value="1"/>
</dbReference>
<keyword evidence="3" id="KW-0813">Transport</keyword>
<dbReference type="SUPFAM" id="SSF111369">
    <property type="entry name" value="HlyD-like secretion proteins"/>
    <property type="match status" value="1"/>
</dbReference>
<sequence length="374" mass="40097">MRKPILYVIGSLFVVAAIAGLSSSLLVHGTSKEATTGVEPGIPVSIEEVVAGEVPANLTGVGTLEAVQHVNISPEVGGRVVELNFRSGQTIKAGDVLLRLNADPERGDLMKFTAQTKNARLILERTNKTLAALTLAELDQAQANFDQSQGETRRTRALIEQKTVRAPFDGVLGIRKANLGQYLNPGDAIVTLTSLSSLFVNFPLPEQMSAQIHVGQTIKISVDAYPDRTFGGVVSSIEPQVNSSARSIQIQATVDNTERLLKPGMFADVDVALPPHRDVLTVPETAVTYTTYGTSVFVLRENKGGQLHVEQQRIKTGPRSNSRVIVLNGLSAHDRVVTSGQINLSNGAAVYVKKDASVASSNVGCDETCHRRKD</sequence>
<evidence type="ECO:0000256" key="3">
    <source>
        <dbReference type="ARBA" id="ARBA00022448"/>
    </source>
</evidence>
<dbReference type="PANTHER" id="PTHR30469:SF29">
    <property type="entry name" value="BLR2860 PROTEIN"/>
    <property type="match status" value="1"/>
</dbReference>
<dbReference type="GeneID" id="69971421"/>
<evidence type="ECO:0000259" key="4">
    <source>
        <dbReference type="Pfam" id="PF25917"/>
    </source>
</evidence>
<dbReference type="FunFam" id="2.40.30.170:FF:000010">
    <property type="entry name" value="Efflux RND transporter periplasmic adaptor subunit"/>
    <property type="match status" value="1"/>
</dbReference>
<reference evidence="7 8" key="1">
    <citation type="journal article" date="2014" name="Genome Announc.">
        <title>Draft Genome Sequence of the Haloacid-Degrading Burkholderia caribensis Strain MBA4.</title>
        <authorList>
            <person name="Pan Y."/>
            <person name="Kong K.F."/>
            <person name="Tsang J.S."/>
        </authorList>
    </citation>
    <scope>NUCLEOTIDE SEQUENCE [LARGE SCALE GENOMIC DNA]</scope>
    <source>
        <strain evidence="7 8">MBA4</strain>
    </source>
</reference>
<dbReference type="Pfam" id="PF25967">
    <property type="entry name" value="RND-MFP_C"/>
    <property type="match status" value="1"/>
</dbReference>
<comment type="similarity">
    <text evidence="2">Belongs to the membrane fusion protein (MFP) (TC 8.A.1) family.</text>
</comment>
<name>A0A0P0RGK8_9BURK</name>
<dbReference type="KEGG" id="bcai:K788_0007641"/>
<dbReference type="InterPro" id="IPR058792">
    <property type="entry name" value="Beta-barrel_RND_2"/>
</dbReference>
<evidence type="ECO:0000259" key="6">
    <source>
        <dbReference type="Pfam" id="PF25967"/>
    </source>
</evidence>
<dbReference type="Pfam" id="PF25954">
    <property type="entry name" value="Beta-barrel_RND_2"/>
    <property type="match status" value="1"/>
</dbReference>
<dbReference type="EMBL" id="CP012747">
    <property type="protein sequence ID" value="ALL67617.1"/>
    <property type="molecule type" value="Genomic_DNA"/>
</dbReference>
<accession>A0A0P0RGK8</accession>
<dbReference type="Gene3D" id="2.40.50.100">
    <property type="match status" value="1"/>
</dbReference>
<dbReference type="Gene3D" id="2.40.420.20">
    <property type="match status" value="1"/>
</dbReference>
<feature type="domain" description="Multidrug resistance protein MdtA-like barrel-sandwich hybrid" evidence="4">
    <location>
        <begin position="69"/>
        <end position="190"/>
    </location>
</feature>
<dbReference type="NCBIfam" id="TIGR01730">
    <property type="entry name" value="RND_mfp"/>
    <property type="match status" value="1"/>
</dbReference>
<dbReference type="InterPro" id="IPR058627">
    <property type="entry name" value="MdtA-like_C"/>
</dbReference>
<evidence type="ECO:0000256" key="2">
    <source>
        <dbReference type="ARBA" id="ARBA00009477"/>
    </source>
</evidence>
<dbReference type="Gene3D" id="2.40.30.170">
    <property type="match status" value="1"/>
</dbReference>
<dbReference type="InterPro" id="IPR006143">
    <property type="entry name" value="RND_pump_MFP"/>
</dbReference>
<comment type="subcellular location">
    <subcellularLocation>
        <location evidence="1">Cell envelope</location>
    </subcellularLocation>
</comment>
<evidence type="ECO:0000313" key="8">
    <source>
        <dbReference type="Proteomes" id="UP000019146"/>
    </source>
</evidence>